<keyword evidence="2" id="KW-1185">Reference proteome</keyword>
<evidence type="ECO:0000313" key="1">
    <source>
        <dbReference type="EMBL" id="ACK79158.1"/>
    </source>
</evidence>
<proteinExistence type="predicted"/>
<dbReference type="AlphaFoldDB" id="B7JBI4"/>
<dbReference type="HOGENOM" id="CLU_3283313_0_0_6"/>
<dbReference type="EMBL" id="CP001219">
    <property type="protein sequence ID" value="ACK79158.1"/>
    <property type="molecule type" value="Genomic_DNA"/>
</dbReference>
<evidence type="ECO:0000313" key="2">
    <source>
        <dbReference type="Proteomes" id="UP000001362"/>
    </source>
</evidence>
<dbReference type="KEGG" id="afr:AFE_3306"/>
<dbReference type="PaxDb" id="243159-AFE_3306"/>
<protein>
    <submittedName>
        <fullName evidence="1">Uncharacterized protein</fullName>
    </submittedName>
</protein>
<accession>B7JBI4</accession>
<dbReference type="STRING" id="243159.AFE_3306"/>
<gene>
    <name evidence="1" type="ordered locus">AFE_3306</name>
</gene>
<dbReference type="Proteomes" id="UP000001362">
    <property type="component" value="Chromosome"/>
</dbReference>
<sequence length="40" mass="4733">MYVNYFMNGHFLWCGDVVVMTESRLRTKYPQSYPQAFVPG</sequence>
<name>B7JBI4_ACIF2</name>
<reference evidence="1 2" key="1">
    <citation type="journal article" date="2008" name="BMC Genomics">
        <title>Acidithiobacillus ferrooxidans metabolism: from genome sequence to industrial applications.</title>
        <authorList>
            <person name="Valdes J."/>
            <person name="Pedroso I."/>
            <person name="Quatrini R."/>
            <person name="Dodson R.J."/>
            <person name="Tettelin H."/>
            <person name="Blake R.II."/>
            <person name="Eisen J.A."/>
            <person name="Holmes D.S."/>
        </authorList>
    </citation>
    <scope>NUCLEOTIDE SEQUENCE [LARGE SCALE GENOMIC DNA]</scope>
    <source>
        <strain evidence="2">ATCC 23270 / DSM 14882 / CIP 104768 / NCIMB 8455</strain>
    </source>
</reference>
<organism evidence="1 2">
    <name type="scientific">Acidithiobacillus ferrooxidans (strain ATCC 23270 / DSM 14882 / CIP 104768 / NCIMB 8455)</name>
    <name type="common">Ferrobacillus ferrooxidans (strain ATCC 23270)</name>
    <dbReference type="NCBI Taxonomy" id="243159"/>
    <lineage>
        <taxon>Bacteria</taxon>
        <taxon>Pseudomonadati</taxon>
        <taxon>Pseudomonadota</taxon>
        <taxon>Acidithiobacillia</taxon>
        <taxon>Acidithiobacillales</taxon>
        <taxon>Acidithiobacillaceae</taxon>
        <taxon>Acidithiobacillus</taxon>
    </lineage>
</organism>